<dbReference type="Gene3D" id="3.20.20.100">
    <property type="entry name" value="NADP-dependent oxidoreductase domain"/>
    <property type="match status" value="1"/>
</dbReference>
<dbReference type="SUPFAM" id="SSF51430">
    <property type="entry name" value="NAD(P)-linked oxidoreductase"/>
    <property type="match status" value="1"/>
</dbReference>
<sequence>SKIWPDAELTLQSYQKQLEGSLTALGREYVDVYLVHWPGNYFDTPDKSARLLDIMNALKDSGKARIIGLSNFHEKNLRLFGNNLSSFSVNEVPYSMLEKQYEGNTRQVCKNSGLGYMAFSPTAQGLLAGRISREARNSPTRESNRFYQEPLFSKALNVLEEVKDIANEVQRKPVEVAVAWVLAQENILTAIVGSRKVEQIRDFSGAADLELSREQLERLTSVSSAL</sequence>
<evidence type="ECO:0000313" key="2">
    <source>
        <dbReference type="EMBL" id="VAX29529.1"/>
    </source>
</evidence>
<reference evidence="2" key="1">
    <citation type="submission" date="2018-06" db="EMBL/GenBank/DDBJ databases">
        <authorList>
            <person name="Zhirakovskaya E."/>
        </authorList>
    </citation>
    <scope>NUCLEOTIDE SEQUENCE</scope>
</reference>
<dbReference type="Pfam" id="PF00248">
    <property type="entry name" value="Aldo_ket_red"/>
    <property type="match status" value="1"/>
</dbReference>
<dbReference type="PANTHER" id="PTHR43364">
    <property type="entry name" value="NADH-SPECIFIC METHYLGLYOXAL REDUCTASE-RELATED"/>
    <property type="match status" value="1"/>
</dbReference>
<organism evidence="2">
    <name type="scientific">hydrothermal vent metagenome</name>
    <dbReference type="NCBI Taxonomy" id="652676"/>
    <lineage>
        <taxon>unclassified sequences</taxon>
        <taxon>metagenomes</taxon>
        <taxon>ecological metagenomes</taxon>
    </lineage>
</organism>
<dbReference type="PRINTS" id="PR00069">
    <property type="entry name" value="ALDKETRDTASE"/>
</dbReference>
<dbReference type="AlphaFoldDB" id="A0A3B1CH24"/>
<dbReference type="GO" id="GO:0005829">
    <property type="term" value="C:cytosol"/>
    <property type="evidence" value="ECO:0007669"/>
    <property type="project" value="TreeGrafter"/>
</dbReference>
<proteinExistence type="predicted"/>
<dbReference type="EMBL" id="UOGG01000081">
    <property type="protein sequence ID" value="VAX29529.1"/>
    <property type="molecule type" value="Genomic_DNA"/>
</dbReference>
<accession>A0A3B1CH24</accession>
<dbReference type="GO" id="GO:0016491">
    <property type="term" value="F:oxidoreductase activity"/>
    <property type="evidence" value="ECO:0007669"/>
    <property type="project" value="InterPro"/>
</dbReference>
<protein>
    <recommendedName>
        <fullName evidence="1">NADP-dependent oxidoreductase domain-containing protein</fullName>
    </recommendedName>
</protein>
<feature type="non-terminal residue" evidence="2">
    <location>
        <position position="1"/>
    </location>
</feature>
<feature type="domain" description="NADP-dependent oxidoreductase" evidence="1">
    <location>
        <begin position="7"/>
        <end position="222"/>
    </location>
</feature>
<dbReference type="InterPro" id="IPR018170">
    <property type="entry name" value="Aldo/ket_reductase_CS"/>
</dbReference>
<dbReference type="PANTHER" id="PTHR43364:SF1">
    <property type="entry name" value="OXIDOREDUCTASE YDHF"/>
    <property type="match status" value="1"/>
</dbReference>
<dbReference type="InterPro" id="IPR050523">
    <property type="entry name" value="AKR_Detox_Biosynth"/>
</dbReference>
<dbReference type="InterPro" id="IPR020471">
    <property type="entry name" value="AKR"/>
</dbReference>
<name>A0A3B1CH24_9ZZZZ</name>
<dbReference type="InterPro" id="IPR023210">
    <property type="entry name" value="NADP_OxRdtase_dom"/>
</dbReference>
<dbReference type="InterPro" id="IPR036812">
    <property type="entry name" value="NAD(P)_OxRdtase_dom_sf"/>
</dbReference>
<dbReference type="PROSITE" id="PS00062">
    <property type="entry name" value="ALDOKETO_REDUCTASE_2"/>
    <property type="match status" value="1"/>
</dbReference>
<evidence type="ECO:0000259" key="1">
    <source>
        <dbReference type="Pfam" id="PF00248"/>
    </source>
</evidence>
<gene>
    <name evidence="2" type="ORF">MNBD_NITROSPINAE05-1100</name>
</gene>